<reference evidence="1 2" key="1">
    <citation type="submission" date="2017-12" db="EMBL/GenBank/DDBJ databases">
        <title>Comparative genomics of Botrytis spp.</title>
        <authorList>
            <person name="Valero-Jimenez C.A."/>
            <person name="Tapia P."/>
            <person name="Veloso J."/>
            <person name="Silva-Moreno E."/>
            <person name="Staats M."/>
            <person name="Valdes J.H."/>
            <person name="Van Kan J.A.L."/>
        </authorList>
    </citation>
    <scope>NUCLEOTIDE SEQUENCE [LARGE SCALE GENOMIC DNA]</scope>
    <source>
        <strain evidence="1 2">MUCL3349</strain>
    </source>
</reference>
<comment type="caution">
    <text evidence="1">The sequence shown here is derived from an EMBL/GenBank/DDBJ whole genome shotgun (WGS) entry which is preliminary data.</text>
</comment>
<evidence type="ECO:0000313" key="2">
    <source>
        <dbReference type="Proteomes" id="UP000297280"/>
    </source>
</evidence>
<gene>
    <name evidence="1" type="ORF">BPOR_0981g00040</name>
</gene>
<sequence length="87" mass="9649">MNHAAIDKRSTVDVQNGSRCILNAHYTTSTLVEGGTCMTGPDDFAVEVFTTGAYEAFEAILRVNRKGQFCEMDLKWDGEWTNLVRGS</sequence>
<protein>
    <submittedName>
        <fullName evidence="1">Uncharacterized protein</fullName>
    </submittedName>
</protein>
<name>A0A4Z1KEG0_9HELO</name>
<accession>A0A4Z1KEG0</accession>
<evidence type="ECO:0000313" key="1">
    <source>
        <dbReference type="EMBL" id="TGO81894.1"/>
    </source>
</evidence>
<organism evidence="1 2">
    <name type="scientific">Botrytis porri</name>
    <dbReference type="NCBI Taxonomy" id="87229"/>
    <lineage>
        <taxon>Eukaryota</taxon>
        <taxon>Fungi</taxon>
        <taxon>Dikarya</taxon>
        <taxon>Ascomycota</taxon>
        <taxon>Pezizomycotina</taxon>
        <taxon>Leotiomycetes</taxon>
        <taxon>Helotiales</taxon>
        <taxon>Sclerotiniaceae</taxon>
        <taxon>Botrytis</taxon>
    </lineage>
</organism>
<proteinExistence type="predicted"/>
<dbReference type="AlphaFoldDB" id="A0A4Z1KEG0"/>
<dbReference type="EMBL" id="PQXO01000975">
    <property type="protein sequence ID" value="TGO81894.1"/>
    <property type="molecule type" value="Genomic_DNA"/>
</dbReference>
<keyword evidence="2" id="KW-1185">Reference proteome</keyword>
<dbReference type="Proteomes" id="UP000297280">
    <property type="component" value="Unassembled WGS sequence"/>
</dbReference>